<evidence type="ECO:0000313" key="8">
    <source>
        <dbReference type="Proteomes" id="UP000317093"/>
    </source>
</evidence>
<dbReference type="RefSeq" id="WP_145258947.1">
    <property type="nucleotide sequence ID" value="NZ_CP036279.1"/>
</dbReference>
<keyword evidence="3 4" id="KW-0648">Protein biosynthesis</keyword>
<gene>
    <name evidence="4 7" type="primary">infA</name>
    <name evidence="7" type="ORF">Pan216_31660</name>
</gene>
<accession>A0A518B5P8</accession>
<keyword evidence="4" id="KW-0963">Cytoplasm</keyword>
<reference evidence="7 8" key="1">
    <citation type="submission" date="2019-02" db="EMBL/GenBank/DDBJ databases">
        <title>Deep-cultivation of Planctomycetes and their phenomic and genomic characterization uncovers novel biology.</title>
        <authorList>
            <person name="Wiegand S."/>
            <person name="Jogler M."/>
            <person name="Boedeker C."/>
            <person name="Pinto D."/>
            <person name="Vollmers J."/>
            <person name="Rivas-Marin E."/>
            <person name="Kohn T."/>
            <person name="Peeters S.H."/>
            <person name="Heuer A."/>
            <person name="Rast P."/>
            <person name="Oberbeckmann S."/>
            <person name="Bunk B."/>
            <person name="Jeske O."/>
            <person name="Meyerdierks A."/>
            <person name="Storesund J.E."/>
            <person name="Kallscheuer N."/>
            <person name="Luecker S."/>
            <person name="Lage O.M."/>
            <person name="Pohl T."/>
            <person name="Merkel B.J."/>
            <person name="Hornburger P."/>
            <person name="Mueller R.-W."/>
            <person name="Bruemmer F."/>
            <person name="Labrenz M."/>
            <person name="Spormann A.M."/>
            <person name="Op den Camp H."/>
            <person name="Overmann J."/>
            <person name="Amann R."/>
            <person name="Jetten M.S.M."/>
            <person name="Mascher T."/>
            <person name="Medema M.H."/>
            <person name="Devos D.P."/>
            <person name="Kaster A.-K."/>
            <person name="Ovreas L."/>
            <person name="Rohde M."/>
            <person name="Galperin M.Y."/>
            <person name="Jogler C."/>
        </authorList>
    </citation>
    <scope>NUCLEOTIDE SEQUENCE [LARGE SCALE GENOMIC DNA]</scope>
    <source>
        <strain evidence="7 8">Pan216</strain>
    </source>
</reference>
<dbReference type="FunFam" id="2.40.50.140:FF:000002">
    <property type="entry name" value="Translation initiation factor IF-1"/>
    <property type="match status" value="1"/>
</dbReference>
<dbReference type="OrthoDB" id="9803250at2"/>
<name>A0A518B5P8_9BACT</name>
<dbReference type="PANTHER" id="PTHR33370:SF1">
    <property type="entry name" value="TRANSLATION INITIATION FACTOR IF-1, CHLOROPLASTIC"/>
    <property type="match status" value="1"/>
</dbReference>
<protein>
    <recommendedName>
        <fullName evidence="4 5">Translation initiation factor IF-1</fullName>
    </recommendedName>
</protein>
<comment type="similarity">
    <text evidence="1 4">Belongs to the IF-1 family.</text>
</comment>
<feature type="domain" description="S1-like" evidence="6">
    <location>
        <begin position="1"/>
        <end position="72"/>
    </location>
</feature>
<dbReference type="Gene3D" id="2.40.50.140">
    <property type="entry name" value="Nucleic acid-binding proteins"/>
    <property type="match status" value="1"/>
</dbReference>
<organism evidence="7 8">
    <name type="scientific">Kolteria novifilia</name>
    <dbReference type="NCBI Taxonomy" id="2527975"/>
    <lineage>
        <taxon>Bacteria</taxon>
        <taxon>Pseudomonadati</taxon>
        <taxon>Planctomycetota</taxon>
        <taxon>Planctomycetia</taxon>
        <taxon>Kolteriales</taxon>
        <taxon>Kolteriaceae</taxon>
        <taxon>Kolteria</taxon>
    </lineage>
</organism>
<evidence type="ECO:0000256" key="1">
    <source>
        <dbReference type="ARBA" id="ARBA00010939"/>
    </source>
</evidence>
<dbReference type="CDD" id="cd04451">
    <property type="entry name" value="S1_IF1"/>
    <property type="match status" value="1"/>
</dbReference>
<dbReference type="AlphaFoldDB" id="A0A518B5P8"/>
<dbReference type="Pfam" id="PF01176">
    <property type="entry name" value="eIF-1a"/>
    <property type="match status" value="1"/>
</dbReference>
<keyword evidence="8" id="KW-1185">Reference proteome</keyword>
<dbReference type="PANTHER" id="PTHR33370">
    <property type="entry name" value="TRANSLATION INITIATION FACTOR IF-1, CHLOROPLASTIC"/>
    <property type="match status" value="1"/>
</dbReference>
<comment type="subcellular location">
    <subcellularLocation>
        <location evidence="4">Cytoplasm</location>
    </subcellularLocation>
</comment>
<comment type="subunit">
    <text evidence="4">Component of the 30S ribosomal translation pre-initiation complex which assembles on the 30S ribosome in the order IF-2 and IF-3, IF-1 and N-formylmethionyl-tRNA(fMet); mRNA recruitment can occur at any time during PIC assembly.</text>
</comment>
<dbReference type="InterPro" id="IPR004368">
    <property type="entry name" value="TIF_IF1"/>
</dbReference>
<comment type="function">
    <text evidence="4">One of the essential components for the initiation of protein synthesis. Stabilizes the binding of IF-2 and IF-3 on the 30S subunit to which N-formylmethionyl-tRNA(fMet) subsequently binds. Helps modulate mRNA selection, yielding the 30S pre-initiation complex (PIC). Upon addition of the 50S ribosomal subunit IF-1, IF-2 and IF-3 are released leaving the mature 70S translation initiation complex.</text>
</comment>
<evidence type="ECO:0000313" key="7">
    <source>
        <dbReference type="EMBL" id="QDU62299.1"/>
    </source>
</evidence>
<dbReference type="InterPro" id="IPR012340">
    <property type="entry name" value="NA-bd_OB-fold"/>
</dbReference>
<dbReference type="EMBL" id="CP036279">
    <property type="protein sequence ID" value="QDU62299.1"/>
    <property type="molecule type" value="Genomic_DNA"/>
</dbReference>
<dbReference type="InterPro" id="IPR006196">
    <property type="entry name" value="RNA-binding_domain_S1_IF1"/>
</dbReference>
<keyword evidence="2 4" id="KW-0396">Initiation factor</keyword>
<dbReference type="Proteomes" id="UP000317093">
    <property type="component" value="Chromosome"/>
</dbReference>
<evidence type="ECO:0000256" key="2">
    <source>
        <dbReference type="ARBA" id="ARBA00022540"/>
    </source>
</evidence>
<evidence type="ECO:0000256" key="4">
    <source>
        <dbReference type="HAMAP-Rule" id="MF_00075"/>
    </source>
</evidence>
<dbReference type="InterPro" id="IPR003029">
    <property type="entry name" value="S1_domain"/>
</dbReference>
<dbReference type="HAMAP" id="MF_00075">
    <property type="entry name" value="IF_1"/>
    <property type="match status" value="1"/>
</dbReference>
<dbReference type="GO" id="GO:0003743">
    <property type="term" value="F:translation initiation factor activity"/>
    <property type="evidence" value="ECO:0007669"/>
    <property type="project" value="UniProtKB-UniRule"/>
</dbReference>
<dbReference type="GO" id="GO:0019843">
    <property type="term" value="F:rRNA binding"/>
    <property type="evidence" value="ECO:0007669"/>
    <property type="project" value="UniProtKB-UniRule"/>
</dbReference>
<sequence>MPKEESIEVEGVVTQALANTSFRVKLENGHLVLAHVGGKMRKNFIRIVPGDKVTVEISPYDLTRGRIVYRAR</sequence>
<dbReference type="KEGG" id="knv:Pan216_31660"/>
<evidence type="ECO:0000256" key="5">
    <source>
        <dbReference type="NCBIfam" id="TIGR00008"/>
    </source>
</evidence>
<evidence type="ECO:0000256" key="3">
    <source>
        <dbReference type="ARBA" id="ARBA00022917"/>
    </source>
</evidence>
<dbReference type="GO" id="GO:0005829">
    <property type="term" value="C:cytosol"/>
    <property type="evidence" value="ECO:0007669"/>
    <property type="project" value="TreeGrafter"/>
</dbReference>
<dbReference type="SMART" id="SM00316">
    <property type="entry name" value="S1"/>
    <property type="match status" value="1"/>
</dbReference>
<dbReference type="SUPFAM" id="SSF50249">
    <property type="entry name" value="Nucleic acid-binding proteins"/>
    <property type="match status" value="1"/>
</dbReference>
<dbReference type="NCBIfam" id="TIGR00008">
    <property type="entry name" value="infA"/>
    <property type="match status" value="1"/>
</dbReference>
<proteinExistence type="inferred from homology"/>
<keyword evidence="4" id="KW-0699">rRNA-binding</keyword>
<keyword evidence="4" id="KW-0694">RNA-binding</keyword>
<dbReference type="PROSITE" id="PS50832">
    <property type="entry name" value="S1_IF1_TYPE"/>
    <property type="match status" value="1"/>
</dbReference>
<dbReference type="GO" id="GO:0043022">
    <property type="term" value="F:ribosome binding"/>
    <property type="evidence" value="ECO:0007669"/>
    <property type="project" value="UniProtKB-UniRule"/>
</dbReference>
<evidence type="ECO:0000259" key="6">
    <source>
        <dbReference type="PROSITE" id="PS50832"/>
    </source>
</evidence>